<reference evidence="3" key="1">
    <citation type="submission" date="2023-10" db="EMBL/GenBank/DDBJ databases">
        <title>Genome assemblies of two species of porcelain crab, Petrolisthes cinctipes and Petrolisthes manimaculis (Anomura: Porcellanidae).</title>
        <authorList>
            <person name="Angst P."/>
        </authorList>
    </citation>
    <scope>NUCLEOTIDE SEQUENCE</scope>
    <source>
        <strain evidence="3">PB745_01</strain>
        <tissue evidence="3">Gill</tissue>
    </source>
</reference>
<proteinExistence type="predicted"/>
<dbReference type="AlphaFoldDB" id="A0AAE1GCD8"/>
<evidence type="ECO:0000256" key="1">
    <source>
        <dbReference type="SAM" id="Coils"/>
    </source>
</evidence>
<keyword evidence="2" id="KW-0472">Membrane</keyword>
<evidence type="ECO:0000313" key="3">
    <source>
        <dbReference type="EMBL" id="KAK3890100.1"/>
    </source>
</evidence>
<organism evidence="3 4">
    <name type="scientific">Petrolisthes cinctipes</name>
    <name type="common">Flat porcelain crab</name>
    <dbReference type="NCBI Taxonomy" id="88211"/>
    <lineage>
        <taxon>Eukaryota</taxon>
        <taxon>Metazoa</taxon>
        <taxon>Ecdysozoa</taxon>
        <taxon>Arthropoda</taxon>
        <taxon>Crustacea</taxon>
        <taxon>Multicrustacea</taxon>
        <taxon>Malacostraca</taxon>
        <taxon>Eumalacostraca</taxon>
        <taxon>Eucarida</taxon>
        <taxon>Decapoda</taxon>
        <taxon>Pleocyemata</taxon>
        <taxon>Anomura</taxon>
        <taxon>Galatheoidea</taxon>
        <taxon>Porcellanidae</taxon>
        <taxon>Petrolisthes</taxon>
    </lineage>
</organism>
<keyword evidence="2" id="KW-1133">Transmembrane helix</keyword>
<gene>
    <name evidence="3" type="ORF">Pcinc_005945</name>
</gene>
<keyword evidence="2" id="KW-0812">Transmembrane</keyword>
<feature type="coiled-coil region" evidence="1">
    <location>
        <begin position="67"/>
        <end position="140"/>
    </location>
</feature>
<comment type="caution">
    <text evidence="3">The sequence shown here is derived from an EMBL/GenBank/DDBJ whole genome shotgun (WGS) entry which is preliminary data.</text>
</comment>
<evidence type="ECO:0000256" key="2">
    <source>
        <dbReference type="SAM" id="Phobius"/>
    </source>
</evidence>
<sequence length="186" mass="20332">MKVASVVVMEVVSVVVMEVVSMVVRVVIIRDVGVSGDEGDSCGSGGGVCDGECDADGGDSGIYDETVVAKEEEEEEQKEEEEVQKEEQEAVVVEMVEEVQEVEIVAAMLVMVDTEEEKKKKVVEETAVEVEEDKQRLEEDWCSPENFLLRLGERLAILLEDMTVRGAARDGMLTLHTAQSRSGSCS</sequence>
<evidence type="ECO:0000313" key="4">
    <source>
        <dbReference type="Proteomes" id="UP001286313"/>
    </source>
</evidence>
<protein>
    <submittedName>
        <fullName evidence="3">Uncharacterized protein</fullName>
    </submittedName>
</protein>
<keyword evidence="4" id="KW-1185">Reference proteome</keyword>
<dbReference type="EMBL" id="JAWQEG010000443">
    <property type="protein sequence ID" value="KAK3890100.1"/>
    <property type="molecule type" value="Genomic_DNA"/>
</dbReference>
<name>A0AAE1GCD8_PETCI</name>
<accession>A0AAE1GCD8</accession>
<keyword evidence="1" id="KW-0175">Coiled coil</keyword>
<feature type="transmembrane region" description="Helical" evidence="2">
    <location>
        <begin position="6"/>
        <end position="28"/>
    </location>
</feature>
<dbReference type="Proteomes" id="UP001286313">
    <property type="component" value="Unassembled WGS sequence"/>
</dbReference>